<evidence type="ECO:0000256" key="1">
    <source>
        <dbReference type="ARBA" id="ARBA00006484"/>
    </source>
</evidence>
<gene>
    <name evidence="2" type="primary">fabG_18</name>
    <name evidence="2" type="ORF">GCM10009836_49910</name>
</gene>
<dbReference type="InterPro" id="IPR036291">
    <property type="entry name" value="NAD(P)-bd_dom_sf"/>
</dbReference>
<dbReference type="InterPro" id="IPR002347">
    <property type="entry name" value="SDR_fam"/>
</dbReference>
<sequence>MHEKIDFPRLGPVPGSKIVVVGGHGGIGAALCRRALETGAEVLALDTPTAIAEGGPIPGVTSLPIDVTDPGSVTAAAAEVGERWGEIDSFAYVSGIGDQDTSLMDYPVERWDQVQSVNLRGAFLVTKALVPAITRGTGSIVLIGSTVAVQPPPGLAAYSASKAGVVAFAKAVAKELAPDIRVNVVSPGITETPFLVGGSGQGHAHQEVSAEQWFGEEAYRKRLQMILLGRFAEPDDIVAPTLFLMGPGARYMTGQTIHVNGGLYLP</sequence>
<dbReference type="SUPFAM" id="SSF51735">
    <property type="entry name" value="NAD(P)-binding Rossmann-fold domains"/>
    <property type="match status" value="1"/>
</dbReference>
<dbReference type="InterPro" id="IPR020904">
    <property type="entry name" value="Sc_DH/Rdtase_CS"/>
</dbReference>
<dbReference type="PRINTS" id="PR00081">
    <property type="entry name" value="GDHRDH"/>
</dbReference>
<keyword evidence="3" id="KW-1185">Reference proteome</keyword>
<comment type="similarity">
    <text evidence="1">Belongs to the short-chain dehydrogenases/reductases (SDR) family.</text>
</comment>
<reference evidence="2 3" key="1">
    <citation type="journal article" date="2019" name="Int. J. Syst. Evol. Microbiol.">
        <title>The Global Catalogue of Microorganisms (GCM) 10K type strain sequencing project: providing services to taxonomists for standard genome sequencing and annotation.</title>
        <authorList>
            <consortium name="The Broad Institute Genomics Platform"/>
            <consortium name="The Broad Institute Genome Sequencing Center for Infectious Disease"/>
            <person name="Wu L."/>
            <person name="Ma J."/>
        </authorList>
    </citation>
    <scope>NUCLEOTIDE SEQUENCE [LARGE SCALE GENOMIC DNA]</scope>
    <source>
        <strain evidence="2 3">JCM 16009</strain>
    </source>
</reference>
<dbReference type="PRINTS" id="PR00080">
    <property type="entry name" value="SDRFAMILY"/>
</dbReference>
<accession>A0ABN2NE67</accession>
<dbReference type="Pfam" id="PF13561">
    <property type="entry name" value="adh_short_C2"/>
    <property type="match status" value="1"/>
</dbReference>
<evidence type="ECO:0000313" key="3">
    <source>
        <dbReference type="Proteomes" id="UP001500449"/>
    </source>
</evidence>
<dbReference type="Gene3D" id="3.40.50.720">
    <property type="entry name" value="NAD(P)-binding Rossmann-like Domain"/>
    <property type="match status" value="1"/>
</dbReference>
<name>A0ABN2NE67_9PSEU</name>
<proteinExistence type="inferred from homology"/>
<dbReference type="EMBL" id="BAAAQK010000018">
    <property type="protein sequence ID" value="GAA1863562.1"/>
    <property type="molecule type" value="Genomic_DNA"/>
</dbReference>
<organism evidence="2 3">
    <name type="scientific">Pseudonocardia ailaonensis</name>
    <dbReference type="NCBI Taxonomy" id="367279"/>
    <lineage>
        <taxon>Bacteria</taxon>
        <taxon>Bacillati</taxon>
        <taxon>Actinomycetota</taxon>
        <taxon>Actinomycetes</taxon>
        <taxon>Pseudonocardiales</taxon>
        <taxon>Pseudonocardiaceae</taxon>
        <taxon>Pseudonocardia</taxon>
    </lineage>
</organism>
<dbReference type="RefSeq" id="WP_344421696.1">
    <property type="nucleotide sequence ID" value="NZ_BAAAQK010000018.1"/>
</dbReference>
<comment type="caution">
    <text evidence="2">The sequence shown here is derived from an EMBL/GenBank/DDBJ whole genome shotgun (WGS) entry which is preliminary data.</text>
</comment>
<protein>
    <submittedName>
        <fullName evidence="2">3-oxoacyl-ACP reductase FabG</fullName>
    </submittedName>
</protein>
<dbReference type="PANTHER" id="PTHR42760">
    <property type="entry name" value="SHORT-CHAIN DEHYDROGENASES/REDUCTASES FAMILY MEMBER"/>
    <property type="match status" value="1"/>
</dbReference>
<evidence type="ECO:0000313" key="2">
    <source>
        <dbReference type="EMBL" id="GAA1863562.1"/>
    </source>
</evidence>
<dbReference type="Proteomes" id="UP001500449">
    <property type="component" value="Unassembled WGS sequence"/>
</dbReference>
<dbReference type="PROSITE" id="PS00061">
    <property type="entry name" value="ADH_SHORT"/>
    <property type="match status" value="1"/>
</dbReference>